<dbReference type="EMBL" id="CM047907">
    <property type="protein sequence ID" value="KAJ0084277.1"/>
    <property type="molecule type" value="Genomic_DNA"/>
</dbReference>
<sequence length="43" mass="4901">MELDKIIALLGQPNGINFNQYSGYVTVDPQAGRALFYYFVEFP</sequence>
<reference evidence="2" key="1">
    <citation type="journal article" date="2023" name="G3 (Bethesda)">
        <title>Genome assembly and association tests identify interacting loci associated with vigor, precocity, and sex in interspecific pistachio rootstocks.</title>
        <authorList>
            <person name="Palmer W."/>
            <person name="Jacygrad E."/>
            <person name="Sagayaradj S."/>
            <person name="Cavanaugh K."/>
            <person name="Han R."/>
            <person name="Bertier L."/>
            <person name="Beede B."/>
            <person name="Kafkas S."/>
            <person name="Golino D."/>
            <person name="Preece J."/>
            <person name="Michelmore R."/>
        </authorList>
    </citation>
    <scope>NUCLEOTIDE SEQUENCE [LARGE SCALE GENOMIC DNA]</scope>
</reference>
<proteinExistence type="predicted"/>
<name>A0ACC1ADB4_9ROSI</name>
<keyword evidence="2" id="KW-1185">Reference proteome</keyword>
<evidence type="ECO:0000313" key="1">
    <source>
        <dbReference type="EMBL" id="KAJ0084277.1"/>
    </source>
</evidence>
<organism evidence="1 2">
    <name type="scientific">Pistacia atlantica</name>
    <dbReference type="NCBI Taxonomy" id="434234"/>
    <lineage>
        <taxon>Eukaryota</taxon>
        <taxon>Viridiplantae</taxon>
        <taxon>Streptophyta</taxon>
        <taxon>Embryophyta</taxon>
        <taxon>Tracheophyta</taxon>
        <taxon>Spermatophyta</taxon>
        <taxon>Magnoliopsida</taxon>
        <taxon>eudicotyledons</taxon>
        <taxon>Gunneridae</taxon>
        <taxon>Pentapetalae</taxon>
        <taxon>rosids</taxon>
        <taxon>malvids</taxon>
        <taxon>Sapindales</taxon>
        <taxon>Anacardiaceae</taxon>
        <taxon>Pistacia</taxon>
    </lineage>
</organism>
<comment type="caution">
    <text evidence="1">The sequence shown here is derived from an EMBL/GenBank/DDBJ whole genome shotgun (WGS) entry which is preliminary data.</text>
</comment>
<accession>A0ACC1ADB4</accession>
<dbReference type="Proteomes" id="UP001164250">
    <property type="component" value="Chromosome 11"/>
</dbReference>
<evidence type="ECO:0000313" key="2">
    <source>
        <dbReference type="Proteomes" id="UP001164250"/>
    </source>
</evidence>
<protein>
    <submittedName>
        <fullName evidence="1">Uncharacterized protein</fullName>
    </submittedName>
</protein>
<gene>
    <name evidence="1" type="ORF">Patl1_30129</name>
</gene>